<evidence type="ECO:0000313" key="2">
    <source>
        <dbReference type="Proteomes" id="UP000467385"/>
    </source>
</evidence>
<organism evidence="1 2">
    <name type="scientific">Mycobacterium conspicuum</name>
    <dbReference type="NCBI Taxonomy" id="44010"/>
    <lineage>
        <taxon>Bacteria</taxon>
        <taxon>Bacillati</taxon>
        <taxon>Actinomycetota</taxon>
        <taxon>Actinomycetes</taxon>
        <taxon>Mycobacteriales</taxon>
        <taxon>Mycobacteriaceae</taxon>
        <taxon>Mycobacterium</taxon>
    </lineage>
</organism>
<dbReference type="EMBL" id="AP022613">
    <property type="protein sequence ID" value="BBZ40644.1"/>
    <property type="molecule type" value="Genomic_DNA"/>
</dbReference>
<name>A0A7I7YHE8_9MYCO</name>
<gene>
    <name evidence="1" type="ORF">MCNS_37070</name>
</gene>
<protein>
    <submittedName>
        <fullName evidence="1">Uncharacterized protein</fullName>
    </submittedName>
</protein>
<proteinExistence type="predicted"/>
<dbReference type="AlphaFoldDB" id="A0A7I7YHE8"/>
<evidence type="ECO:0000313" key="1">
    <source>
        <dbReference type="EMBL" id="BBZ40644.1"/>
    </source>
</evidence>
<accession>A0A7I7YHE8</accession>
<keyword evidence="2" id="KW-1185">Reference proteome</keyword>
<dbReference type="Proteomes" id="UP000467385">
    <property type="component" value="Chromosome"/>
</dbReference>
<reference evidence="1 2" key="1">
    <citation type="journal article" date="2019" name="Emerg. Microbes Infect.">
        <title>Comprehensive subspecies identification of 175 nontuberculous mycobacteria species based on 7547 genomic profiles.</title>
        <authorList>
            <person name="Matsumoto Y."/>
            <person name="Kinjo T."/>
            <person name="Motooka D."/>
            <person name="Nabeya D."/>
            <person name="Jung N."/>
            <person name="Uechi K."/>
            <person name="Horii T."/>
            <person name="Iida T."/>
            <person name="Fujita J."/>
            <person name="Nakamura S."/>
        </authorList>
    </citation>
    <scope>NUCLEOTIDE SEQUENCE [LARGE SCALE GENOMIC DNA]</scope>
    <source>
        <strain evidence="1 2">JCM 14738</strain>
    </source>
</reference>
<sequence length="117" mass="11393">MEGAALGVCVLVVGRGDAELGPGIGGSGSTAVCVFIEPLAMISAMTNPTTSRTAAAAAIHSQRGDFGPSDGGGESRAVGVPSGGGWSYCQYGGNCWVGFGWLEVGAHCVGGAPYAGA</sequence>